<dbReference type="Gene3D" id="1.10.238.10">
    <property type="entry name" value="EF-hand"/>
    <property type="match status" value="1"/>
</dbReference>
<evidence type="ECO:0000313" key="5">
    <source>
        <dbReference type="EMBL" id="CAH0363924.1"/>
    </source>
</evidence>
<protein>
    <recommendedName>
        <fullName evidence="3">EF-hand domain-containing protein</fullName>
    </recommendedName>
</protein>
<dbReference type="Proteomes" id="UP000789595">
    <property type="component" value="Unassembled WGS sequence"/>
</dbReference>
<accession>A0A7S4EDB6</accession>
<organism evidence="4">
    <name type="scientific">Pelagomonas calceolata</name>
    <dbReference type="NCBI Taxonomy" id="35677"/>
    <lineage>
        <taxon>Eukaryota</taxon>
        <taxon>Sar</taxon>
        <taxon>Stramenopiles</taxon>
        <taxon>Ochrophyta</taxon>
        <taxon>Pelagophyceae</taxon>
        <taxon>Pelagomonadales</taxon>
        <taxon>Pelagomonadaceae</taxon>
        <taxon>Pelagomonas</taxon>
    </lineage>
</organism>
<dbReference type="GO" id="GO:0005509">
    <property type="term" value="F:calcium ion binding"/>
    <property type="evidence" value="ECO:0007669"/>
    <property type="project" value="InterPro"/>
</dbReference>
<dbReference type="AlphaFoldDB" id="A0A7S4EDB6"/>
<feature type="region of interest" description="Disordered" evidence="2">
    <location>
        <begin position="383"/>
        <end position="403"/>
    </location>
</feature>
<dbReference type="InterPro" id="IPR018247">
    <property type="entry name" value="EF_Hand_1_Ca_BS"/>
</dbReference>
<feature type="domain" description="EF-hand" evidence="3">
    <location>
        <begin position="345"/>
        <end position="380"/>
    </location>
</feature>
<reference evidence="5" key="2">
    <citation type="submission" date="2021-11" db="EMBL/GenBank/DDBJ databases">
        <authorList>
            <consortium name="Genoscope - CEA"/>
            <person name="William W."/>
        </authorList>
    </citation>
    <scope>NUCLEOTIDE SEQUENCE</scope>
</reference>
<reference evidence="4" key="1">
    <citation type="submission" date="2021-01" db="EMBL/GenBank/DDBJ databases">
        <authorList>
            <person name="Corre E."/>
            <person name="Pelletier E."/>
            <person name="Niang G."/>
            <person name="Scheremetjew M."/>
            <person name="Finn R."/>
            <person name="Kale V."/>
            <person name="Holt S."/>
            <person name="Cochrane G."/>
            <person name="Meng A."/>
            <person name="Brown T."/>
            <person name="Cohen L."/>
        </authorList>
    </citation>
    <scope>NUCLEOTIDE SEQUENCE</scope>
    <source>
        <strain evidence="4">CCMP1756</strain>
    </source>
</reference>
<evidence type="ECO:0000256" key="1">
    <source>
        <dbReference type="ARBA" id="ARBA00022837"/>
    </source>
</evidence>
<dbReference type="OrthoDB" id="195396at2759"/>
<dbReference type="PROSITE" id="PS00018">
    <property type="entry name" value="EF_HAND_1"/>
    <property type="match status" value="2"/>
</dbReference>
<evidence type="ECO:0000313" key="4">
    <source>
        <dbReference type="EMBL" id="CAE0706179.1"/>
    </source>
</evidence>
<keyword evidence="1" id="KW-0106">Calcium</keyword>
<gene>
    <name evidence="4" type="ORF">PCAL00307_LOCUS21629</name>
    <name evidence="5" type="ORF">PECAL_1P02660</name>
</gene>
<feature type="region of interest" description="Disordered" evidence="2">
    <location>
        <begin position="44"/>
        <end position="63"/>
    </location>
</feature>
<name>A0A7S4EDB6_9STRA</name>
<feature type="region of interest" description="Disordered" evidence="2">
    <location>
        <begin position="427"/>
        <end position="472"/>
    </location>
</feature>
<keyword evidence="6" id="KW-1185">Reference proteome</keyword>
<proteinExistence type="predicted"/>
<dbReference type="PROSITE" id="PS50222">
    <property type="entry name" value="EF_HAND_2"/>
    <property type="match status" value="1"/>
</dbReference>
<dbReference type="SUPFAM" id="SSF47473">
    <property type="entry name" value="EF-hand"/>
    <property type="match status" value="1"/>
</dbReference>
<sequence>MGRKREKKDRAPQRNNYKAEDLLRICYPDNDGGDEVTVNTRRLAGSLPRPVPPKMDNRPIVQPGDQWSDENWLKTELEKMDLKLESRSISRGLSCMRSTVFEEDEGPLSDEEEKTVPKIELTAEQKKQLKASARLMTHYTGVAGTTKKSLQQRHTLVHYEPFVTAMGKLGRAAVMFNGDSADGGYSRALNSEVMTASRLNTFLTQCFNVKLTAEELGATMRWMDYDGNGTIDGSEFLREFWKFGAVEHLRSQREARRREKAQARQQRAARADWMTRFSTVTPATVTPTFTERDLREAEQLLANAAADLDMGSVHSRMIRDQVFDGAPMTPAQLATALQRNFRVTLDPPRLAAIVGTYDDDGNGTIEGSEFYRHFVKLGVRERRRRRDRHAQELEDRRRRGDKLSEECQRKFNAAERVTDVVFPEEVKRRQRRARKQGLTWTEPVQRPGRDERSVPDPSRGATRGRAPRVLVA</sequence>
<dbReference type="InterPro" id="IPR011992">
    <property type="entry name" value="EF-hand-dom_pair"/>
</dbReference>
<dbReference type="InterPro" id="IPR002048">
    <property type="entry name" value="EF_hand_dom"/>
</dbReference>
<dbReference type="EMBL" id="CAKKNE010000001">
    <property type="protein sequence ID" value="CAH0363924.1"/>
    <property type="molecule type" value="Genomic_DNA"/>
</dbReference>
<feature type="compositionally biased region" description="Basic and acidic residues" evidence="2">
    <location>
        <begin position="389"/>
        <end position="403"/>
    </location>
</feature>
<dbReference type="EMBL" id="HBIW01025067">
    <property type="protein sequence ID" value="CAE0706179.1"/>
    <property type="molecule type" value="Transcribed_RNA"/>
</dbReference>
<evidence type="ECO:0000259" key="3">
    <source>
        <dbReference type="PROSITE" id="PS50222"/>
    </source>
</evidence>
<evidence type="ECO:0000313" key="6">
    <source>
        <dbReference type="Proteomes" id="UP000789595"/>
    </source>
</evidence>
<evidence type="ECO:0000256" key="2">
    <source>
        <dbReference type="SAM" id="MobiDB-lite"/>
    </source>
</evidence>